<organism evidence="6 7">
    <name type="scientific">Candidatus Allofournierella merdipullorum</name>
    <dbReference type="NCBI Taxonomy" id="2838595"/>
    <lineage>
        <taxon>Bacteria</taxon>
        <taxon>Bacillati</taxon>
        <taxon>Bacillota</taxon>
        <taxon>Clostridia</taxon>
        <taxon>Eubacteriales</taxon>
        <taxon>Oscillospiraceae</taxon>
        <taxon>Allofournierella</taxon>
    </lineage>
</organism>
<proteinExistence type="predicted"/>
<keyword evidence="4" id="KW-0804">Transcription</keyword>
<evidence type="ECO:0000256" key="4">
    <source>
        <dbReference type="ARBA" id="ARBA00023163"/>
    </source>
</evidence>
<dbReference type="GO" id="GO:0003677">
    <property type="term" value="F:DNA binding"/>
    <property type="evidence" value="ECO:0007669"/>
    <property type="project" value="UniProtKB-KW"/>
</dbReference>
<gene>
    <name evidence="6" type="ORF">H9813_01140</name>
</gene>
<dbReference type="CDD" id="cd06171">
    <property type="entry name" value="Sigma70_r4"/>
    <property type="match status" value="1"/>
</dbReference>
<keyword evidence="3" id="KW-0238">DNA-binding</keyword>
<dbReference type="Pfam" id="PF04545">
    <property type="entry name" value="Sigma70_r4"/>
    <property type="match status" value="1"/>
</dbReference>
<reference evidence="6" key="2">
    <citation type="submission" date="2021-04" db="EMBL/GenBank/DDBJ databases">
        <authorList>
            <person name="Gilroy R."/>
        </authorList>
    </citation>
    <scope>NUCLEOTIDE SEQUENCE</scope>
    <source>
        <strain evidence="6">ChiGjej4B4-18154</strain>
    </source>
</reference>
<evidence type="ECO:0000313" key="7">
    <source>
        <dbReference type="Proteomes" id="UP000824035"/>
    </source>
</evidence>
<dbReference type="InterPro" id="IPR007630">
    <property type="entry name" value="RNA_pol_sigma70_r4"/>
</dbReference>
<dbReference type="PANTHER" id="PTHR30385">
    <property type="entry name" value="SIGMA FACTOR F FLAGELLAR"/>
    <property type="match status" value="1"/>
</dbReference>
<dbReference type="InterPro" id="IPR013324">
    <property type="entry name" value="RNA_pol_sigma_r3/r4-like"/>
</dbReference>
<keyword evidence="1" id="KW-0805">Transcription regulation</keyword>
<keyword evidence="2" id="KW-0731">Sigma factor</keyword>
<evidence type="ECO:0000256" key="1">
    <source>
        <dbReference type="ARBA" id="ARBA00023015"/>
    </source>
</evidence>
<dbReference type="Gene3D" id="1.20.140.160">
    <property type="match status" value="1"/>
</dbReference>
<sequence length="312" mass="35168">MKDIQSPAEGFCSQMQSGSAPIDQRQELNNMLAQLARRGNEAALAQLWEINRPVLHTMFWRWYDRNRSIADAAGLTLEDFEQEGFFAVKRAAEYHDPEKGAFLTALQYSVKHQIREATIGGHGRCMTTEEGKTVRLPADPLSSASSLDEQLPSDDDDRTIADMVADPAAVQEFESLEKSLYLETLRPVLDKALAMLPEQQREVVRGRFFEKLTLKQAGECVGVSASRAAQLEYYGLRAMRRNASLRRFYGEDLLSRAYRGTGFGAWAHRGSVEERLVERQEEKERRLAAANTKHLAELLDLDVAELCGLLDE</sequence>
<evidence type="ECO:0000256" key="3">
    <source>
        <dbReference type="ARBA" id="ARBA00023125"/>
    </source>
</evidence>
<dbReference type="GO" id="GO:0006352">
    <property type="term" value="P:DNA-templated transcription initiation"/>
    <property type="evidence" value="ECO:0007669"/>
    <property type="project" value="InterPro"/>
</dbReference>
<protein>
    <submittedName>
        <fullName evidence="6">Sigma-70 family RNA polymerase sigma factor</fullName>
    </submittedName>
</protein>
<reference evidence="6" key="1">
    <citation type="journal article" date="2021" name="PeerJ">
        <title>Extensive microbial diversity within the chicken gut microbiome revealed by metagenomics and culture.</title>
        <authorList>
            <person name="Gilroy R."/>
            <person name="Ravi A."/>
            <person name="Getino M."/>
            <person name="Pursley I."/>
            <person name="Horton D.L."/>
            <person name="Alikhan N.F."/>
            <person name="Baker D."/>
            <person name="Gharbi K."/>
            <person name="Hall N."/>
            <person name="Watson M."/>
            <person name="Adriaenssens E.M."/>
            <person name="Foster-Nyarko E."/>
            <person name="Jarju S."/>
            <person name="Secka A."/>
            <person name="Antonio M."/>
            <person name="Oren A."/>
            <person name="Chaudhuri R.R."/>
            <person name="La Ragione R."/>
            <person name="Hildebrand F."/>
            <person name="Pallen M.J."/>
        </authorList>
    </citation>
    <scope>NUCLEOTIDE SEQUENCE</scope>
    <source>
        <strain evidence="6">ChiGjej4B4-18154</strain>
    </source>
</reference>
<evidence type="ECO:0000259" key="5">
    <source>
        <dbReference type="Pfam" id="PF04545"/>
    </source>
</evidence>
<name>A0A9D2IYD5_9FIRM</name>
<dbReference type="NCBIfam" id="TIGR02937">
    <property type="entry name" value="sigma70-ECF"/>
    <property type="match status" value="1"/>
</dbReference>
<dbReference type="SUPFAM" id="SSF88946">
    <property type="entry name" value="Sigma2 domain of RNA polymerase sigma factors"/>
    <property type="match status" value="1"/>
</dbReference>
<evidence type="ECO:0000256" key="2">
    <source>
        <dbReference type="ARBA" id="ARBA00023082"/>
    </source>
</evidence>
<dbReference type="InterPro" id="IPR013325">
    <property type="entry name" value="RNA_pol_sigma_r2"/>
</dbReference>
<dbReference type="EMBL" id="DXBV01000013">
    <property type="protein sequence ID" value="HIZ29826.1"/>
    <property type="molecule type" value="Genomic_DNA"/>
</dbReference>
<dbReference type="InterPro" id="IPR014284">
    <property type="entry name" value="RNA_pol_sigma-70_dom"/>
</dbReference>
<dbReference type="SUPFAM" id="SSF88659">
    <property type="entry name" value="Sigma3 and sigma4 domains of RNA polymerase sigma factors"/>
    <property type="match status" value="1"/>
</dbReference>
<comment type="caution">
    <text evidence="6">The sequence shown here is derived from an EMBL/GenBank/DDBJ whole genome shotgun (WGS) entry which is preliminary data.</text>
</comment>
<dbReference type="AlphaFoldDB" id="A0A9D2IYD5"/>
<feature type="domain" description="RNA polymerase sigma-70 region 4" evidence="5">
    <location>
        <begin position="192"/>
        <end position="240"/>
    </location>
</feature>
<dbReference type="GO" id="GO:0016987">
    <property type="term" value="F:sigma factor activity"/>
    <property type="evidence" value="ECO:0007669"/>
    <property type="project" value="UniProtKB-KW"/>
</dbReference>
<dbReference type="PRINTS" id="PR00046">
    <property type="entry name" value="SIGMA70FCT"/>
</dbReference>
<accession>A0A9D2IYD5</accession>
<dbReference type="InterPro" id="IPR000943">
    <property type="entry name" value="RNA_pol_sigma70"/>
</dbReference>
<dbReference type="Proteomes" id="UP000824035">
    <property type="component" value="Unassembled WGS sequence"/>
</dbReference>
<evidence type="ECO:0000313" key="6">
    <source>
        <dbReference type="EMBL" id="HIZ29826.1"/>
    </source>
</evidence>